<dbReference type="AlphaFoldDB" id="A0A8X6FAW5"/>
<dbReference type="Pfam" id="PF24573">
    <property type="entry name" value="HEAT_DAAF5"/>
    <property type="match status" value="1"/>
</dbReference>
<dbReference type="PANTHER" id="PTHR16216:SF2">
    <property type="entry name" value="DYNEIN AXONEMAL ASSEMBLY FACTOR 5"/>
    <property type="match status" value="1"/>
</dbReference>
<dbReference type="PANTHER" id="PTHR16216">
    <property type="entry name" value="DYNEIN ASSEMBLY FACTOR 5, AXONEMAL"/>
    <property type="match status" value="1"/>
</dbReference>
<keyword evidence="4" id="KW-1185">Reference proteome</keyword>
<dbReference type="InterPro" id="IPR052623">
    <property type="entry name" value="DAAF5"/>
</dbReference>
<dbReference type="InterPro" id="IPR016024">
    <property type="entry name" value="ARM-type_fold"/>
</dbReference>
<dbReference type="EMBL" id="BMAO01001669">
    <property type="protein sequence ID" value="GFQ75112.1"/>
    <property type="molecule type" value="Genomic_DNA"/>
</dbReference>
<name>A0A8X6FAW5_TRICU</name>
<dbReference type="GO" id="GO:0003341">
    <property type="term" value="P:cilium movement"/>
    <property type="evidence" value="ECO:0007669"/>
    <property type="project" value="TreeGrafter"/>
</dbReference>
<dbReference type="GO" id="GO:0045505">
    <property type="term" value="F:dynein intermediate chain binding"/>
    <property type="evidence" value="ECO:0007669"/>
    <property type="project" value="TreeGrafter"/>
</dbReference>
<dbReference type="InterPro" id="IPR011989">
    <property type="entry name" value="ARM-like"/>
</dbReference>
<comment type="caution">
    <text evidence="3">The sequence shown here is derived from an EMBL/GenBank/DDBJ whole genome shotgun (WGS) entry which is preliminary data.</text>
</comment>
<accession>A0A8X6FAW5</accession>
<gene>
    <name evidence="3" type="primary">DNAAF5</name>
    <name evidence="3" type="ORF">TNCT_712021</name>
</gene>
<proteinExistence type="predicted"/>
<dbReference type="Gene3D" id="1.25.10.10">
    <property type="entry name" value="Leucine-rich Repeat Variant"/>
    <property type="match status" value="2"/>
</dbReference>
<protein>
    <submittedName>
        <fullName evidence="3">Dynein assembly factor 5, axonemal</fullName>
    </submittedName>
</protein>
<sequence length="834" mass="94636">MSSEISGSRVDEQFVPKLIAESFEKLSSQKTANDVTKRNILKELHENIRNGDSNAFLDNNSNELLKNVVKTLIVTLTDKSEKCREISIMILKDMVQKSLVLENDFPFVVNALMQRLGKTDEREQSEEIRLLEIDLLCEIIERTESDLLPCLNDISNILTICIVDNSPDVKRRSCECLSALASKCSSFHLVASTFFKPLVCTMTHQHLKTRVLCVKAFGTIVDYLNSKEFEEAMTHLAQRLFDRSPLVRMTVTEVLGDMLVNLKDRYSHFHHLIPLILSSLHDEVPEIRSKALNLWKNAGNQYLKENDKDYKDLMDFPRPDPVDYPIKDSRPALGCRTLVQRNIFSILPALVNDIADWSPETRTKSSKVLYSVILHSEDKITIKLPKVLEGIMSSAQADEKETVEQAINCAELLGYFVDPRHLFDSILSLIYKDPTAVHLSILAAALRGQQKKLPEECFIAVCKFLSQPTVSRIRKANEQANLLLCVEALLSSGNKIDSALSCDLFVIISSVSGLATNEIISLKAAELLQQLSELQSCSKTMLFQQNAIPFLKILSDNNELWTAMSPEMPILQFVVESGGLEEETMELIIPILINNLHHSKDAKLRCSIFSFLSVMFKEMSSDLYKQLSEKILNLIRLGIFPNLTWSAGRTASSLRTIAVASLHEILNKSPIKKEILTSVGDELIPLIATLFDDEQAATRLMTCKVLEIILPELTLAIDKLKVHTICYEILRCLDDESDDIRLMTIRVLRAYVKSFPSDYDWSLYQSFLKQMFENVLIHMDDKNEKIKQNIFDLLKEVSFVAPDVLLQEIESKRYMMSSSDLCDSLTEHIKNFKI</sequence>
<dbReference type="InterPro" id="IPR057978">
    <property type="entry name" value="TPR_DAAF5"/>
</dbReference>
<organism evidence="3 4">
    <name type="scientific">Trichonephila clavata</name>
    <name type="common">Joro spider</name>
    <name type="synonym">Nephila clavata</name>
    <dbReference type="NCBI Taxonomy" id="2740835"/>
    <lineage>
        <taxon>Eukaryota</taxon>
        <taxon>Metazoa</taxon>
        <taxon>Ecdysozoa</taxon>
        <taxon>Arthropoda</taxon>
        <taxon>Chelicerata</taxon>
        <taxon>Arachnida</taxon>
        <taxon>Araneae</taxon>
        <taxon>Araneomorphae</taxon>
        <taxon>Entelegynae</taxon>
        <taxon>Araneoidea</taxon>
        <taxon>Nephilidae</taxon>
        <taxon>Trichonephila</taxon>
    </lineage>
</organism>
<reference evidence="3" key="1">
    <citation type="submission" date="2020-07" db="EMBL/GenBank/DDBJ databases">
        <title>Multicomponent nature underlies the extraordinary mechanical properties of spider dragline silk.</title>
        <authorList>
            <person name="Kono N."/>
            <person name="Nakamura H."/>
            <person name="Mori M."/>
            <person name="Yoshida Y."/>
            <person name="Ohtoshi R."/>
            <person name="Malay A.D."/>
            <person name="Moran D.A.P."/>
            <person name="Tomita M."/>
            <person name="Numata K."/>
            <person name="Arakawa K."/>
        </authorList>
    </citation>
    <scope>NUCLEOTIDE SEQUENCE</scope>
</reference>
<dbReference type="GO" id="GO:0005737">
    <property type="term" value="C:cytoplasm"/>
    <property type="evidence" value="ECO:0007669"/>
    <property type="project" value="TreeGrafter"/>
</dbReference>
<dbReference type="GO" id="GO:0036158">
    <property type="term" value="P:outer dynein arm assembly"/>
    <property type="evidence" value="ECO:0007669"/>
    <property type="project" value="TreeGrafter"/>
</dbReference>
<evidence type="ECO:0000259" key="2">
    <source>
        <dbReference type="Pfam" id="PF25757"/>
    </source>
</evidence>
<feature type="domain" description="Dynein axonemal assembly factor 5 HEAT-repeat" evidence="1">
    <location>
        <begin position="323"/>
        <end position="513"/>
    </location>
</feature>
<evidence type="ECO:0000313" key="3">
    <source>
        <dbReference type="EMBL" id="GFQ75112.1"/>
    </source>
</evidence>
<dbReference type="Pfam" id="PF25757">
    <property type="entry name" value="TPR_DNAAF5"/>
    <property type="match status" value="1"/>
</dbReference>
<feature type="domain" description="Dynein axonemal assembly factor 5 TPR repeats" evidence="2">
    <location>
        <begin position="32"/>
        <end position="312"/>
    </location>
</feature>
<dbReference type="Proteomes" id="UP000887116">
    <property type="component" value="Unassembled WGS sequence"/>
</dbReference>
<dbReference type="SUPFAM" id="SSF48371">
    <property type="entry name" value="ARM repeat"/>
    <property type="match status" value="1"/>
</dbReference>
<evidence type="ECO:0000313" key="4">
    <source>
        <dbReference type="Proteomes" id="UP000887116"/>
    </source>
</evidence>
<dbReference type="GO" id="GO:0036159">
    <property type="term" value="P:inner dynein arm assembly"/>
    <property type="evidence" value="ECO:0007669"/>
    <property type="project" value="TreeGrafter"/>
</dbReference>
<dbReference type="InterPro" id="IPR056497">
    <property type="entry name" value="HEAT_DAAF5"/>
</dbReference>
<dbReference type="OrthoDB" id="413572at2759"/>
<evidence type="ECO:0000259" key="1">
    <source>
        <dbReference type="Pfam" id="PF24573"/>
    </source>
</evidence>